<name>A0A086K109_TOXGO</name>
<feature type="transmembrane region" description="Helical" evidence="2">
    <location>
        <begin position="497"/>
        <end position="518"/>
    </location>
</feature>
<feature type="compositionally biased region" description="Basic and acidic residues" evidence="1">
    <location>
        <begin position="440"/>
        <end position="457"/>
    </location>
</feature>
<dbReference type="AlphaFoldDB" id="A0A086K109"/>
<keyword evidence="2" id="KW-1133">Transmembrane helix</keyword>
<dbReference type="Proteomes" id="UP000028837">
    <property type="component" value="Unassembled WGS sequence"/>
</dbReference>
<sequence>MEDKQRMTQCPAAGDSFAPLSVSQFFPVAAVATAADRSASFHSGRQQHVSTAVSAVRQPRDGFLVELPFTLAEESFVLAEVQYNFFLSHVELDVVEGGNRHMQQESISFGELDFVNKGNHPLNTRQWVATQLEPGNYVLRVADDHYGSHFPRSFGGDPCFPLKFQFQVFSLASHETRPTVIGVHPDPSVPVKYGQDLVVLLRLSTPPSVAGEGAASNEAVRRSAYLFGDSGVTLYPTHFANLDSYEDASDAEREGANGGVTWSFLFTADKLQRLGNSAKLVLEFTSKRGGQPYGFGILRSGLRTPDAEFSSGDPSDYVTEVTYTFLAPGVLRENAPWTGDLGRFAVKSPPVSTPGDDVGRPAKPPSAAATGAVHPEEETPRGTPGSPRLRDLDRASSSPSPVVSRGPLVPPKVSRSELLVEEEETKPARVTPWDAPAVAEEPRRHSDPYAAADEKETGSAWRSSTDEEELSCPPGTEWNEATAECEDVSEMDAPGTLLLIFVSLIGVTSLLLLSRYVLRRRTKNEYRHPYRLARANSGGSDSFDFLTGRSAVTSPSGVSDRDDDV</sequence>
<evidence type="ECO:0000256" key="1">
    <source>
        <dbReference type="SAM" id="MobiDB-lite"/>
    </source>
</evidence>
<reference evidence="3 4" key="1">
    <citation type="submission" date="2014-02" db="EMBL/GenBank/DDBJ databases">
        <authorList>
            <person name="Sibley D."/>
            <person name="Venepally P."/>
            <person name="Karamycheva S."/>
            <person name="Hadjithomas M."/>
            <person name="Khan A."/>
            <person name="Brunk B."/>
            <person name="Roos D."/>
            <person name="Caler E."/>
            <person name="Lorenzi H."/>
        </authorList>
    </citation>
    <scope>NUCLEOTIDE SEQUENCE [LARGE SCALE GENOMIC DNA]</scope>
    <source>
        <strain evidence="3 4">GAB2-2007-GAL-DOM2</strain>
    </source>
</reference>
<comment type="caution">
    <text evidence="3">The sequence shown here is derived from an EMBL/GenBank/DDBJ whole genome shotgun (WGS) entry which is preliminary data.</text>
</comment>
<proteinExistence type="predicted"/>
<organism evidence="3 4">
    <name type="scientific">Toxoplasma gondii GAB2-2007-GAL-DOM2</name>
    <dbReference type="NCBI Taxonomy" id="1130820"/>
    <lineage>
        <taxon>Eukaryota</taxon>
        <taxon>Sar</taxon>
        <taxon>Alveolata</taxon>
        <taxon>Apicomplexa</taxon>
        <taxon>Conoidasida</taxon>
        <taxon>Coccidia</taxon>
        <taxon>Eucoccidiorida</taxon>
        <taxon>Eimeriorina</taxon>
        <taxon>Sarcocystidae</taxon>
        <taxon>Toxoplasma</taxon>
    </lineage>
</organism>
<keyword evidence="2 3" id="KW-0812">Transmembrane</keyword>
<accession>A0A086K109</accession>
<evidence type="ECO:0000313" key="3">
    <source>
        <dbReference type="EMBL" id="KFG38077.1"/>
    </source>
</evidence>
<evidence type="ECO:0000313" key="4">
    <source>
        <dbReference type="Proteomes" id="UP000028837"/>
    </source>
</evidence>
<gene>
    <name evidence="3" type="ORF">TGDOM2_204310C</name>
</gene>
<evidence type="ECO:0000256" key="2">
    <source>
        <dbReference type="SAM" id="Phobius"/>
    </source>
</evidence>
<keyword evidence="2" id="KW-0472">Membrane</keyword>
<feature type="compositionally biased region" description="Low complexity" evidence="1">
    <location>
        <begin position="396"/>
        <end position="417"/>
    </location>
</feature>
<protein>
    <submittedName>
        <fullName evidence="3">Putative transmembrane protein</fullName>
    </submittedName>
</protein>
<dbReference type="VEuPathDB" id="ToxoDB:TGDOM2_204310C"/>
<feature type="region of interest" description="Disordered" evidence="1">
    <location>
        <begin position="346"/>
        <end position="477"/>
    </location>
</feature>
<dbReference type="EMBL" id="AHZU02000962">
    <property type="protein sequence ID" value="KFG38077.1"/>
    <property type="molecule type" value="Genomic_DNA"/>
</dbReference>